<evidence type="ECO:0000259" key="5">
    <source>
        <dbReference type="Pfam" id="PF09084"/>
    </source>
</evidence>
<comment type="similarity">
    <text evidence="2">Belongs to the bacterial solute-binding protein SsuA/TauA family.</text>
</comment>
<evidence type="ECO:0000256" key="1">
    <source>
        <dbReference type="ARBA" id="ARBA00004418"/>
    </source>
</evidence>
<dbReference type="PANTHER" id="PTHR30024:SF47">
    <property type="entry name" value="TAURINE-BINDING PERIPLASMIC PROTEIN"/>
    <property type="match status" value="1"/>
</dbReference>
<feature type="domain" description="SsuA/THI5-like" evidence="5">
    <location>
        <begin position="57"/>
        <end position="260"/>
    </location>
</feature>
<dbReference type="GO" id="GO:0042918">
    <property type="term" value="P:alkanesulfonate transmembrane transport"/>
    <property type="evidence" value="ECO:0007669"/>
    <property type="project" value="TreeGrafter"/>
</dbReference>
<dbReference type="SUPFAM" id="SSF53850">
    <property type="entry name" value="Periplasmic binding protein-like II"/>
    <property type="match status" value="1"/>
</dbReference>
<feature type="signal peptide" evidence="4">
    <location>
        <begin position="1"/>
        <end position="39"/>
    </location>
</feature>
<evidence type="ECO:0000313" key="6">
    <source>
        <dbReference type="EMBL" id="ABG64295.1"/>
    </source>
</evidence>
<dbReference type="Gene3D" id="3.40.190.10">
    <property type="entry name" value="Periplasmic binding protein-like II"/>
    <property type="match status" value="2"/>
</dbReference>
<dbReference type="InterPro" id="IPR015168">
    <property type="entry name" value="SsuA/THI5"/>
</dbReference>
<protein>
    <submittedName>
        <fullName evidence="6">ABC-type nitrate/sulfonate/bicarbonate transport systems periplasmic components-like protein</fullName>
    </submittedName>
</protein>
<dbReference type="AlphaFoldDB" id="Q11E80"/>
<dbReference type="EMBL" id="CP000390">
    <property type="protein sequence ID" value="ABG64295.1"/>
    <property type="molecule type" value="Genomic_DNA"/>
</dbReference>
<name>Q11E80_CHESB</name>
<comment type="subcellular location">
    <subcellularLocation>
        <location evidence="1">Periplasm</location>
    </subcellularLocation>
</comment>
<dbReference type="HOGENOM" id="CLU_778585_0_0_5"/>
<evidence type="ECO:0000256" key="2">
    <source>
        <dbReference type="ARBA" id="ARBA00010742"/>
    </source>
</evidence>
<accession>Q11E80</accession>
<reference evidence="6" key="1">
    <citation type="submission" date="2006-06" db="EMBL/GenBank/DDBJ databases">
        <title>Complete sequence of chromosome of Chelativorans sp. BNC1.</title>
        <authorList>
            <consortium name="US DOE Joint Genome Institute"/>
            <person name="Copeland A."/>
            <person name="Lucas S."/>
            <person name="Lapidus A."/>
            <person name="Barry K."/>
            <person name="Detter J.C."/>
            <person name="Glavina del Rio T."/>
            <person name="Hammon N."/>
            <person name="Israni S."/>
            <person name="Dalin E."/>
            <person name="Tice H."/>
            <person name="Pitluck S."/>
            <person name="Chertkov O."/>
            <person name="Brettin T."/>
            <person name="Bruce D."/>
            <person name="Han C."/>
            <person name="Tapia R."/>
            <person name="Gilna P."/>
            <person name="Schmutz J."/>
            <person name="Larimer F."/>
            <person name="Land M."/>
            <person name="Hauser L."/>
            <person name="Kyrpides N."/>
            <person name="Mikhailova N."/>
            <person name="Richardson P."/>
        </authorList>
    </citation>
    <scope>NUCLEOTIDE SEQUENCE</scope>
    <source>
        <strain evidence="6">BNC1</strain>
    </source>
</reference>
<evidence type="ECO:0000256" key="3">
    <source>
        <dbReference type="ARBA" id="ARBA00022729"/>
    </source>
</evidence>
<proteinExistence type="inferred from homology"/>
<feature type="chain" id="PRO_5004180129" evidence="4">
    <location>
        <begin position="40"/>
        <end position="341"/>
    </location>
</feature>
<dbReference type="PANTHER" id="PTHR30024">
    <property type="entry name" value="ALIPHATIC SULFONATES-BINDING PROTEIN-RELATED"/>
    <property type="match status" value="1"/>
</dbReference>
<dbReference type="Pfam" id="PF09084">
    <property type="entry name" value="NMT1"/>
    <property type="match status" value="1"/>
</dbReference>
<keyword evidence="3 4" id="KW-0732">Signal</keyword>
<dbReference type="KEGG" id="mes:Meso_2923"/>
<evidence type="ECO:0000256" key="4">
    <source>
        <dbReference type="SAM" id="SignalP"/>
    </source>
</evidence>
<organism evidence="6">
    <name type="scientific">Chelativorans sp. (strain BNC1)</name>
    <dbReference type="NCBI Taxonomy" id="266779"/>
    <lineage>
        <taxon>Bacteria</taxon>
        <taxon>Pseudomonadati</taxon>
        <taxon>Pseudomonadota</taxon>
        <taxon>Alphaproteobacteria</taxon>
        <taxon>Hyphomicrobiales</taxon>
        <taxon>Phyllobacteriaceae</taxon>
        <taxon>Chelativorans</taxon>
    </lineage>
</organism>
<dbReference type="GO" id="GO:0042597">
    <property type="term" value="C:periplasmic space"/>
    <property type="evidence" value="ECO:0007669"/>
    <property type="project" value="UniProtKB-SubCell"/>
</dbReference>
<gene>
    <name evidence="6" type="ordered locus">Meso_2923</name>
</gene>
<dbReference type="eggNOG" id="COG0715">
    <property type="taxonomic scope" value="Bacteria"/>
</dbReference>
<sequence length="341" mass="36983" precursor="true">MARRSRYLGGGKPMARTRSKILSAAAIIAGLQFAATAQAEPTTLKFGFNQGSVTLFQSLGFKVAIERGFLEKEDITLDVHMLAGSYHQVEELDAGTVDVTYVAVTDLVPEVIDGSDAVAIVGGPRNPVYAMIARPDITSIDQLEGKPIAISLPADIITLAADDLFAAHNLKGYEPVLLLGSVNRAECLKAGDCAAAMLAQPFDISLAKEGYNVVGSSHEVYQDLQYTVYAARRAWAEENKELMVRFARAMGESYKYIADPANKDDVIALAVEMTGQPIEIVQELYAADYEPYNGVLPKHGEISLSGFAKVIELMHRADAISEVWPTEKFVDTQYLEAAGMQ</sequence>
<dbReference type="STRING" id="266779.Meso_2923"/>